<keyword evidence="14" id="KW-1185">Reference proteome</keyword>
<evidence type="ECO:0000256" key="8">
    <source>
        <dbReference type="ARBA" id="ARBA00047848"/>
    </source>
</evidence>
<protein>
    <recommendedName>
        <fullName evidence="3 10">Prephenate dehydratase</fullName>
        <shortName evidence="10">PDT</shortName>
        <ecNumber evidence="2 10">4.2.1.51</ecNumber>
    </recommendedName>
</protein>
<dbReference type="CDD" id="cd13633">
    <property type="entry name" value="PBP2_Sa-PDT_like"/>
    <property type="match status" value="1"/>
</dbReference>
<evidence type="ECO:0000256" key="10">
    <source>
        <dbReference type="RuleBase" id="RU361254"/>
    </source>
</evidence>
<dbReference type="GO" id="GO:0005737">
    <property type="term" value="C:cytoplasm"/>
    <property type="evidence" value="ECO:0007669"/>
    <property type="project" value="TreeGrafter"/>
</dbReference>
<dbReference type="Gene3D" id="3.30.70.260">
    <property type="match status" value="1"/>
</dbReference>
<dbReference type="InterPro" id="IPR002912">
    <property type="entry name" value="ACT_dom"/>
</dbReference>
<evidence type="ECO:0000313" key="14">
    <source>
        <dbReference type="Proteomes" id="UP000184295"/>
    </source>
</evidence>
<evidence type="ECO:0000256" key="5">
    <source>
        <dbReference type="ARBA" id="ARBA00023141"/>
    </source>
</evidence>
<accession>A0A1M4UC27</accession>
<dbReference type="SUPFAM" id="SSF53850">
    <property type="entry name" value="Periplasmic binding protein-like II"/>
    <property type="match status" value="1"/>
</dbReference>
<dbReference type="Proteomes" id="UP000184295">
    <property type="component" value="Unassembled WGS sequence"/>
</dbReference>
<gene>
    <name evidence="10" type="primary">pheA</name>
    <name evidence="13" type="ORF">SAMN02745225_00921</name>
</gene>
<comment type="catalytic activity">
    <reaction evidence="8 10">
        <text>prephenate + H(+) = 3-phenylpyruvate + CO2 + H2O</text>
        <dbReference type="Rhea" id="RHEA:21648"/>
        <dbReference type="ChEBI" id="CHEBI:15377"/>
        <dbReference type="ChEBI" id="CHEBI:15378"/>
        <dbReference type="ChEBI" id="CHEBI:16526"/>
        <dbReference type="ChEBI" id="CHEBI:18005"/>
        <dbReference type="ChEBI" id="CHEBI:29934"/>
        <dbReference type="EC" id="4.2.1.51"/>
    </reaction>
</comment>
<keyword evidence="7 10" id="KW-0456">Lyase</keyword>
<sequence>MVNEFSEPTVAYLGPRGTFTEEALFSLDDLKGYRAVPLGSFKEVLERTEAGEFDLGFLPIENSIEGTVLATLDPMVFEHHLLIQREVELEIHQNLLVKPGTERTEIKTIISYSHATAQCANYIKHNLPGVTISTADSTAQAAQIVAESDDHTLAAIGPLVAAQIYGLWVETEQIEDFANNKTRFVLLSRTGVPEMTGCDKTSIVCFQLADRPGSLLGILEHFARRSINLSKLESRPAKSVMGEYCFIIDFEGHIRDEPVAECLEAISDSQAGVKFLGSYPRVPVSSLKDIEKNSVSRVGYVGKGWVRELLNPLG</sequence>
<dbReference type="PROSITE" id="PS51671">
    <property type="entry name" value="ACT"/>
    <property type="match status" value="1"/>
</dbReference>
<feature type="domain" description="Prephenate dehydratase" evidence="11">
    <location>
        <begin position="9"/>
        <end position="189"/>
    </location>
</feature>
<dbReference type="PANTHER" id="PTHR21022">
    <property type="entry name" value="PREPHENATE DEHYDRATASE P PROTEIN"/>
    <property type="match status" value="1"/>
</dbReference>
<dbReference type="Pfam" id="PF01842">
    <property type="entry name" value="ACT"/>
    <property type="match status" value="1"/>
</dbReference>
<dbReference type="NCBIfam" id="NF008865">
    <property type="entry name" value="PRK11898.1"/>
    <property type="match status" value="1"/>
</dbReference>
<feature type="site" description="Essential for prephenate dehydratase activity" evidence="9">
    <location>
        <position position="182"/>
    </location>
</feature>
<dbReference type="PROSITE" id="PS00858">
    <property type="entry name" value="PREPHENATE_DEHYDR_2"/>
    <property type="match status" value="1"/>
</dbReference>
<evidence type="ECO:0000256" key="4">
    <source>
        <dbReference type="ARBA" id="ARBA00022605"/>
    </source>
</evidence>
<dbReference type="EC" id="4.2.1.51" evidence="2 10"/>
<dbReference type="PIRSF" id="PIRSF001500">
    <property type="entry name" value="Chor_mut_pdt_Ppr"/>
    <property type="match status" value="1"/>
</dbReference>
<dbReference type="Gene3D" id="3.40.190.10">
    <property type="entry name" value="Periplasmic binding protein-like II"/>
    <property type="match status" value="2"/>
</dbReference>
<dbReference type="PANTHER" id="PTHR21022:SF19">
    <property type="entry name" value="PREPHENATE DEHYDRATASE-RELATED"/>
    <property type="match status" value="1"/>
</dbReference>
<dbReference type="InterPro" id="IPR001086">
    <property type="entry name" value="Preph_deHydtase"/>
</dbReference>
<evidence type="ECO:0000259" key="12">
    <source>
        <dbReference type="PROSITE" id="PS51671"/>
    </source>
</evidence>
<dbReference type="SUPFAM" id="SSF55021">
    <property type="entry name" value="ACT-like"/>
    <property type="match status" value="1"/>
</dbReference>
<proteinExistence type="predicted"/>
<evidence type="ECO:0000256" key="7">
    <source>
        <dbReference type="ARBA" id="ARBA00023239"/>
    </source>
</evidence>
<dbReference type="FunFam" id="3.30.70.260:FF:000012">
    <property type="entry name" value="Prephenate dehydratase"/>
    <property type="match status" value="1"/>
</dbReference>
<comment type="pathway">
    <text evidence="1 10">Amino-acid biosynthesis; L-phenylalanine biosynthesis; phenylpyruvate from prephenate: step 1/1.</text>
</comment>
<evidence type="ECO:0000256" key="9">
    <source>
        <dbReference type="PIRSR" id="PIRSR001500-2"/>
    </source>
</evidence>
<name>A0A1M4UC27_9ACTN</name>
<dbReference type="GO" id="GO:0009094">
    <property type="term" value="P:L-phenylalanine biosynthetic process"/>
    <property type="evidence" value="ECO:0007669"/>
    <property type="project" value="UniProtKB-UniPathway"/>
</dbReference>
<dbReference type="STRING" id="1121881.SAMN02745225_00921"/>
<organism evidence="13 14">
    <name type="scientific">Ferrithrix thermotolerans DSM 19514</name>
    <dbReference type="NCBI Taxonomy" id="1121881"/>
    <lineage>
        <taxon>Bacteria</taxon>
        <taxon>Bacillati</taxon>
        <taxon>Actinomycetota</taxon>
        <taxon>Acidimicrobiia</taxon>
        <taxon>Acidimicrobiales</taxon>
        <taxon>Acidimicrobiaceae</taxon>
        <taxon>Ferrithrix</taxon>
    </lineage>
</organism>
<dbReference type="CDD" id="cd04905">
    <property type="entry name" value="ACT_CM-PDT"/>
    <property type="match status" value="1"/>
</dbReference>
<evidence type="ECO:0000256" key="3">
    <source>
        <dbReference type="ARBA" id="ARBA00021872"/>
    </source>
</evidence>
<keyword evidence="5 10" id="KW-0057">Aromatic amino acid biosynthesis</keyword>
<dbReference type="GO" id="GO:0004664">
    <property type="term" value="F:prephenate dehydratase activity"/>
    <property type="evidence" value="ECO:0007669"/>
    <property type="project" value="UniProtKB-UniRule"/>
</dbReference>
<dbReference type="Pfam" id="PF00800">
    <property type="entry name" value="PDT"/>
    <property type="match status" value="1"/>
</dbReference>
<feature type="domain" description="ACT" evidence="12">
    <location>
        <begin position="203"/>
        <end position="278"/>
    </location>
</feature>
<evidence type="ECO:0000256" key="1">
    <source>
        <dbReference type="ARBA" id="ARBA00004741"/>
    </source>
</evidence>
<evidence type="ECO:0000256" key="6">
    <source>
        <dbReference type="ARBA" id="ARBA00023222"/>
    </source>
</evidence>
<evidence type="ECO:0000313" key="13">
    <source>
        <dbReference type="EMBL" id="SHE54206.1"/>
    </source>
</evidence>
<reference evidence="14" key="1">
    <citation type="submission" date="2016-11" db="EMBL/GenBank/DDBJ databases">
        <authorList>
            <person name="Varghese N."/>
            <person name="Submissions S."/>
        </authorList>
    </citation>
    <scope>NUCLEOTIDE SEQUENCE [LARGE SCALE GENOMIC DNA]</scope>
    <source>
        <strain evidence="14">DSM 19514</strain>
    </source>
</reference>
<evidence type="ECO:0000259" key="11">
    <source>
        <dbReference type="PROSITE" id="PS51171"/>
    </source>
</evidence>
<dbReference type="InterPro" id="IPR045865">
    <property type="entry name" value="ACT-like_dom_sf"/>
</dbReference>
<dbReference type="UniPathway" id="UPA00121">
    <property type="reaction ID" value="UER00345"/>
</dbReference>
<dbReference type="InterPro" id="IPR018528">
    <property type="entry name" value="Preph_deHydtase_CS"/>
</dbReference>
<dbReference type="AlphaFoldDB" id="A0A1M4UC27"/>
<dbReference type="InterPro" id="IPR008242">
    <property type="entry name" value="Chor_mutase/pphenate_deHydtase"/>
</dbReference>
<evidence type="ECO:0000256" key="2">
    <source>
        <dbReference type="ARBA" id="ARBA00013147"/>
    </source>
</evidence>
<dbReference type="PROSITE" id="PS51171">
    <property type="entry name" value="PREPHENATE_DEHYDR_3"/>
    <property type="match status" value="1"/>
</dbReference>
<keyword evidence="4 10" id="KW-0028">Amino-acid biosynthesis</keyword>
<dbReference type="RefSeq" id="WP_072789238.1">
    <property type="nucleotide sequence ID" value="NZ_FQUL01000009.1"/>
</dbReference>
<keyword evidence="6 10" id="KW-0584">Phenylalanine biosynthesis</keyword>
<dbReference type="EMBL" id="FQUL01000009">
    <property type="protein sequence ID" value="SHE54206.1"/>
    <property type="molecule type" value="Genomic_DNA"/>
</dbReference>